<sequence length="171" mass="18474">MNKKGFTIMETLIYVAIVALVSTGLAKFSTSITATRNKSYVVQEVHANMRDAITLISKKIQEANAINVANSTFDSDPGVLSLSMASSTINPTIISLSQDDGILQITEGTSDPIYITTNEVQVKNLQFSDISVADVSKTVEFALTIDYNSGTDSSRDFTFTQSESSLASIRN</sequence>
<evidence type="ECO:0000313" key="2">
    <source>
        <dbReference type="Proteomes" id="UP000231453"/>
    </source>
</evidence>
<dbReference type="AlphaFoldDB" id="A0A2M7V9V0"/>
<reference evidence="2" key="1">
    <citation type="submission" date="2017-09" db="EMBL/GenBank/DDBJ databases">
        <title>Depth-based differentiation of microbial function through sediment-hosted aquifers and enrichment of novel symbionts in the deep terrestrial subsurface.</title>
        <authorList>
            <person name="Probst A.J."/>
            <person name="Ladd B."/>
            <person name="Jarett J.K."/>
            <person name="Geller-Mcgrath D.E."/>
            <person name="Sieber C.M.K."/>
            <person name="Emerson J.B."/>
            <person name="Anantharaman K."/>
            <person name="Thomas B.C."/>
            <person name="Malmstrom R."/>
            <person name="Stieglmeier M."/>
            <person name="Klingl A."/>
            <person name="Woyke T."/>
            <person name="Ryan C.M."/>
            <person name="Banfield J.F."/>
        </authorList>
    </citation>
    <scope>NUCLEOTIDE SEQUENCE [LARGE SCALE GENOMIC DNA]</scope>
</reference>
<comment type="caution">
    <text evidence="1">The sequence shown here is derived from an EMBL/GenBank/DDBJ whole genome shotgun (WGS) entry which is preliminary data.</text>
</comment>
<evidence type="ECO:0008006" key="3">
    <source>
        <dbReference type="Google" id="ProtNLM"/>
    </source>
</evidence>
<gene>
    <name evidence="1" type="ORF">COX80_03900</name>
</gene>
<evidence type="ECO:0000313" key="1">
    <source>
        <dbReference type="EMBL" id="PIZ95635.1"/>
    </source>
</evidence>
<dbReference type="EMBL" id="PFPL01000048">
    <property type="protein sequence ID" value="PIZ95635.1"/>
    <property type="molecule type" value="Genomic_DNA"/>
</dbReference>
<accession>A0A2M7V9V0</accession>
<proteinExistence type="predicted"/>
<organism evidence="1 2">
    <name type="scientific">Candidatus Magasanikbacteria bacterium CG_4_10_14_0_2_um_filter_33_14</name>
    <dbReference type="NCBI Taxonomy" id="1974636"/>
    <lineage>
        <taxon>Bacteria</taxon>
        <taxon>Candidatus Magasanikiibacteriota</taxon>
    </lineage>
</organism>
<protein>
    <recommendedName>
        <fullName evidence="3">Prepilin-type N-terminal cleavage/methylation domain-containing protein</fullName>
    </recommendedName>
</protein>
<dbReference type="InterPro" id="IPR012902">
    <property type="entry name" value="N_methyl_site"/>
</dbReference>
<dbReference type="Proteomes" id="UP000231453">
    <property type="component" value="Unassembled WGS sequence"/>
</dbReference>
<dbReference type="Pfam" id="PF07963">
    <property type="entry name" value="N_methyl"/>
    <property type="match status" value="1"/>
</dbReference>
<name>A0A2M7V9V0_9BACT</name>